<organism evidence="11 12">
    <name type="scientific">Sinanodonta woodiana</name>
    <name type="common">Chinese pond mussel</name>
    <name type="synonym">Anodonta woodiana</name>
    <dbReference type="NCBI Taxonomy" id="1069815"/>
    <lineage>
        <taxon>Eukaryota</taxon>
        <taxon>Metazoa</taxon>
        <taxon>Spiralia</taxon>
        <taxon>Lophotrochozoa</taxon>
        <taxon>Mollusca</taxon>
        <taxon>Bivalvia</taxon>
        <taxon>Autobranchia</taxon>
        <taxon>Heteroconchia</taxon>
        <taxon>Palaeoheterodonta</taxon>
        <taxon>Unionida</taxon>
        <taxon>Unionoidea</taxon>
        <taxon>Unionidae</taxon>
        <taxon>Unioninae</taxon>
        <taxon>Sinanodonta</taxon>
    </lineage>
</organism>
<dbReference type="Pfam" id="PF00149">
    <property type="entry name" value="Metallophos"/>
    <property type="match status" value="1"/>
</dbReference>
<comment type="caution">
    <text evidence="11">The sequence shown here is derived from an EMBL/GenBank/DDBJ whole genome shotgun (WGS) entry which is preliminary data.</text>
</comment>
<evidence type="ECO:0000256" key="5">
    <source>
        <dbReference type="ARBA" id="ARBA00022729"/>
    </source>
</evidence>
<comment type="similarity">
    <text evidence="2 8">Belongs to the 5'-nucleotidase family.</text>
</comment>
<dbReference type="Pfam" id="PF02872">
    <property type="entry name" value="5_nucleotid_C"/>
    <property type="match status" value="1"/>
</dbReference>
<gene>
    <name evidence="11" type="ORF">ACJMK2_027613</name>
</gene>
<feature type="domain" description="Calcineurin-like phosphoesterase" evidence="9">
    <location>
        <begin position="26"/>
        <end position="245"/>
    </location>
</feature>
<dbReference type="InterPro" id="IPR006179">
    <property type="entry name" value="5_nucleotidase/apyrase"/>
</dbReference>
<dbReference type="InterPro" id="IPR029052">
    <property type="entry name" value="Metallo-depent_PP-like"/>
</dbReference>
<dbReference type="PANTHER" id="PTHR11575:SF24">
    <property type="entry name" value="5'-NUCLEOTIDASE"/>
    <property type="match status" value="1"/>
</dbReference>
<dbReference type="PANTHER" id="PTHR11575">
    <property type="entry name" value="5'-NUCLEOTIDASE-RELATED"/>
    <property type="match status" value="1"/>
</dbReference>
<evidence type="ECO:0000256" key="6">
    <source>
        <dbReference type="ARBA" id="ARBA00022741"/>
    </source>
</evidence>
<evidence type="ECO:0000256" key="2">
    <source>
        <dbReference type="ARBA" id="ARBA00006654"/>
    </source>
</evidence>
<dbReference type="InterPro" id="IPR004843">
    <property type="entry name" value="Calcineurin-like_PHP"/>
</dbReference>
<evidence type="ECO:0000259" key="9">
    <source>
        <dbReference type="Pfam" id="PF00149"/>
    </source>
</evidence>
<proteinExistence type="inferred from homology"/>
<evidence type="ECO:0000313" key="11">
    <source>
        <dbReference type="EMBL" id="KAL3881155.1"/>
    </source>
</evidence>
<dbReference type="FunFam" id="3.60.21.10:FF:000020">
    <property type="entry name" value="NT5E isoform 4"/>
    <property type="match status" value="1"/>
</dbReference>
<dbReference type="EC" id="3.1.3.5" evidence="3"/>
<accession>A0ABD3X8C3</accession>
<comment type="catalytic activity">
    <reaction evidence="1">
        <text>a ribonucleoside 5'-phosphate + H2O = a ribonucleoside + phosphate</text>
        <dbReference type="Rhea" id="RHEA:12484"/>
        <dbReference type="ChEBI" id="CHEBI:15377"/>
        <dbReference type="ChEBI" id="CHEBI:18254"/>
        <dbReference type="ChEBI" id="CHEBI:43474"/>
        <dbReference type="ChEBI" id="CHEBI:58043"/>
        <dbReference type="EC" id="3.1.3.5"/>
    </reaction>
</comment>
<dbReference type="InterPro" id="IPR036907">
    <property type="entry name" value="5'-Nucleotdase_C_sf"/>
</dbReference>
<dbReference type="SUPFAM" id="SSF55816">
    <property type="entry name" value="5'-nucleotidase (syn. UDP-sugar hydrolase), C-terminal domain"/>
    <property type="match status" value="1"/>
</dbReference>
<keyword evidence="7 8" id="KW-0378">Hydrolase</keyword>
<dbReference type="InterPro" id="IPR006146">
    <property type="entry name" value="5'-Nucleotdase_CS"/>
</dbReference>
<evidence type="ECO:0000313" key="12">
    <source>
        <dbReference type="Proteomes" id="UP001634394"/>
    </source>
</evidence>
<dbReference type="GO" id="GO:0016020">
    <property type="term" value="C:membrane"/>
    <property type="evidence" value="ECO:0007669"/>
    <property type="project" value="UniProtKB-ARBA"/>
</dbReference>
<dbReference type="Gene3D" id="3.90.780.10">
    <property type="entry name" value="5'-Nucleotidase, C-terminal domain"/>
    <property type="match status" value="1"/>
</dbReference>
<protein>
    <recommendedName>
        <fullName evidence="3">5'-nucleotidase</fullName>
        <ecNumber evidence="3">3.1.3.5</ecNumber>
    </recommendedName>
</protein>
<keyword evidence="12" id="KW-1185">Reference proteome</keyword>
<dbReference type="GO" id="GO:0000166">
    <property type="term" value="F:nucleotide binding"/>
    <property type="evidence" value="ECO:0007669"/>
    <property type="project" value="UniProtKB-KW"/>
</dbReference>
<dbReference type="GO" id="GO:0008253">
    <property type="term" value="F:5'-nucleotidase activity"/>
    <property type="evidence" value="ECO:0007669"/>
    <property type="project" value="UniProtKB-EC"/>
</dbReference>
<sequence>MGDQMKYCIFLILFGSKIRYGCGLELTILHTNDVHAHYEEMGKLYGDCDSSETAAGECTGGVTRYVTMVNRIREAKTNVLLLDSGDRFTGTLWFTQYQGTESAYFMHQLKYDAMCIGNHEFDRGVEGLARFLDNATFPVVSANIDVSGEPKLQGKFNKSVVKLLPSGEKVGIIGFTTTETAYTSSAGSTVKFNDEMTAIKEEVHRLTAENVSILIALGHAGYITEQEIAKAVPSLDLVIGGHSHTFLYTGSQPSREAIEGQYPTVVVQQDGRKVPVVTAFAWGKYLGRIDITFSSNGEAVNWTGNPILLNSSVEQDNVTLQAVRQMALPLKELKSKIVGTTAVDLDGDRMSCRLRECSMGNLFMDAIIDFHLDKKSDNETWGSAPIAIWNGGGIRGSIKRGKVSLGDVFTVLPFANIIDKITIRGFDLRQTLEQSVRNYDVKNPAGGFLQMSGIRVLYNLTKPNGSRVVSVHVRCHKCEYLEYSPLDDTAIYSVLTSDFLLKGGDNYTSLLNKKIEHVRLNSLDTEVLQSFISKRGTVYAETGGRISFQTTDNGKCNNVSGADPNTRQTYAMLLLVLMMHAFFGHIDQA</sequence>
<dbReference type="EMBL" id="JBJQND010000003">
    <property type="protein sequence ID" value="KAL3881155.1"/>
    <property type="molecule type" value="Genomic_DNA"/>
</dbReference>
<dbReference type="PROSITE" id="PS00786">
    <property type="entry name" value="5_NUCLEOTIDASE_2"/>
    <property type="match status" value="1"/>
</dbReference>
<keyword evidence="4" id="KW-0479">Metal-binding</keyword>
<reference evidence="11 12" key="1">
    <citation type="submission" date="2024-11" db="EMBL/GenBank/DDBJ databases">
        <title>Chromosome-level genome assembly of the freshwater bivalve Anodonta woodiana.</title>
        <authorList>
            <person name="Chen X."/>
        </authorList>
    </citation>
    <scope>NUCLEOTIDE SEQUENCE [LARGE SCALE GENOMIC DNA]</scope>
    <source>
        <strain evidence="11">MN2024</strain>
        <tissue evidence="11">Gills</tissue>
    </source>
</reference>
<dbReference type="Gene3D" id="3.60.21.10">
    <property type="match status" value="1"/>
</dbReference>
<dbReference type="PRINTS" id="PR01607">
    <property type="entry name" value="APYRASEFAMLY"/>
</dbReference>
<feature type="domain" description="5'-Nucleotidase C-terminal" evidence="10">
    <location>
        <begin position="338"/>
        <end position="509"/>
    </location>
</feature>
<dbReference type="GO" id="GO:0046872">
    <property type="term" value="F:metal ion binding"/>
    <property type="evidence" value="ECO:0007669"/>
    <property type="project" value="UniProtKB-KW"/>
</dbReference>
<dbReference type="FunFam" id="3.90.780.10:FF:000001">
    <property type="entry name" value="NT5E isoform 3"/>
    <property type="match status" value="1"/>
</dbReference>
<dbReference type="Proteomes" id="UP001634394">
    <property type="component" value="Unassembled WGS sequence"/>
</dbReference>
<keyword evidence="6 8" id="KW-0547">Nucleotide-binding</keyword>
<name>A0ABD3X8C3_SINWO</name>
<dbReference type="AlphaFoldDB" id="A0ABD3X8C3"/>
<keyword evidence="5" id="KW-0732">Signal</keyword>
<dbReference type="InterPro" id="IPR008334">
    <property type="entry name" value="5'-Nucleotdase_C"/>
</dbReference>
<evidence type="ECO:0000256" key="4">
    <source>
        <dbReference type="ARBA" id="ARBA00022723"/>
    </source>
</evidence>
<evidence type="ECO:0000256" key="7">
    <source>
        <dbReference type="ARBA" id="ARBA00022801"/>
    </source>
</evidence>
<evidence type="ECO:0000259" key="10">
    <source>
        <dbReference type="Pfam" id="PF02872"/>
    </source>
</evidence>
<evidence type="ECO:0000256" key="8">
    <source>
        <dbReference type="RuleBase" id="RU362119"/>
    </source>
</evidence>
<evidence type="ECO:0000256" key="1">
    <source>
        <dbReference type="ARBA" id="ARBA00000815"/>
    </source>
</evidence>
<evidence type="ECO:0000256" key="3">
    <source>
        <dbReference type="ARBA" id="ARBA00012643"/>
    </source>
</evidence>
<dbReference type="CDD" id="cd07409">
    <property type="entry name" value="MPP_CD73_N"/>
    <property type="match status" value="1"/>
</dbReference>
<dbReference type="SUPFAM" id="SSF56300">
    <property type="entry name" value="Metallo-dependent phosphatases"/>
    <property type="match status" value="1"/>
</dbReference>